<accession>A0A060ZHE8</accession>
<reference evidence="1" key="1">
    <citation type="submission" date="2014-05" db="EMBL/GenBank/DDBJ databases">
        <authorList>
            <person name="Horn Fabian"/>
        </authorList>
    </citation>
    <scope>NUCLEOTIDE SEQUENCE</scope>
</reference>
<sequence>MALTSLRADLARLPTDDLIEGVDRVI</sequence>
<protein>
    <submittedName>
        <fullName evidence="1">Uncharacterized protein</fullName>
    </submittedName>
</protein>
<gene>
    <name evidence="1" type="ORF">SIRAN2371</name>
</gene>
<dbReference type="EMBL" id="LK022848">
    <property type="protein sequence ID" value="CDR05418.1"/>
    <property type="molecule type" value="Genomic_DNA"/>
</dbReference>
<dbReference type="AlphaFoldDB" id="A0A060ZHE8"/>
<evidence type="ECO:0000313" key="1">
    <source>
        <dbReference type="EMBL" id="CDR05418.1"/>
    </source>
</evidence>
<dbReference type="HOGENOM" id="CLU_3417090_0_0_11"/>
<name>A0A060ZHE8_9ACTN</name>
<organism evidence="1">
    <name type="scientific">Streptomyces iranensis</name>
    <dbReference type="NCBI Taxonomy" id="576784"/>
    <lineage>
        <taxon>Bacteria</taxon>
        <taxon>Bacillati</taxon>
        <taxon>Actinomycetota</taxon>
        <taxon>Actinomycetes</taxon>
        <taxon>Kitasatosporales</taxon>
        <taxon>Streptomycetaceae</taxon>
        <taxon>Streptomyces</taxon>
        <taxon>Streptomyces violaceusniger group</taxon>
    </lineage>
</organism>
<proteinExistence type="predicted"/>